<protein>
    <recommendedName>
        <fullName evidence="1">Opine dehydrogenase domain-containing protein</fullName>
    </recommendedName>
</protein>
<dbReference type="GO" id="GO:0016491">
    <property type="term" value="F:oxidoreductase activity"/>
    <property type="evidence" value="ECO:0007669"/>
    <property type="project" value="InterPro"/>
</dbReference>
<dbReference type="Pfam" id="PF02317">
    <property type="entry name" value="Octopine_DH"/>
    <property type="match status" value="1"/>
</dbReference>
<gene>
    <name evidence="2" type="ORF">CDD81_1942</name>
</gene>
<evidence type="ECO:0000259" key="1">
    <source>
        <dbReference type="Pfam" id="PF02317"/>
    </source>
</evidence>
<dbReference type="EMBL" id="NJET01000157">
    <property type="protein sequence ID" value="PHH60242.1"/>
    <property type="molecule type" value="Genomic_DNA"/>
</dbReference>
<dbReference type="InterPro" id="IPR013328">
    <property type="entry name" value="6PGD_dom2"/>
</dbReference>
<keyword evidence="3" id="KW-1185">Reference proteome</keyword>
<dbReference type="InterPro" id="IPR008927">
    <property type="entry name" value="6-PGluconate_DH-like_C_sf"/>
</dbReference>
<sequence>MRASRILAKKATLTVSGTNKDYKPQVQSLLNTNIQWAHNEMDIVTQNPNGIFHPPMMIENAHRISLGHDFFLQALGFSKMDALEVLNKTYATKFSSIEEFKEKSVLHGKQQAPKILAHRMLIEDVGMHWVLWYELARLLGLDAAPLIRGIERAGELVRENFFKTGLMLDKLRLGHYSREAFISQYGARNGSWRALGFRLSNGAV</sequence>
<organism evidence="2 3">
    <name type="scientific">Ophiocordyceps australis</name>
    <dbReference type="NCBI Taxonomy" id="1399860"/>
    <lineage>
        <taxon>Eukaryota</taxon>
        <taxon>Fungi</taxon>
        <taxon>Dikarya</taxon>
        <taxon>Ascomycota</taxon>
        <taxon>Pezizomycotina</taxon>
        <taxon>Sordariomycetes</taxon>
        <taxon>Hypocreomycetidae</taxon>
        <taxon>Hypocreales</taxon>
        <taxon>Ophiocordycipitaceae</taxon>
        <taxon>Ophiocordyceps</taxon>
    </lineage>
</organism>
<comment type="caution">
    <text evidence="2">The sequence shown here is derived from an EMBL/GenBank/DDBJ whole genome shotgun (WGS) entry which is preliminary data.</text>
</comment>
<evidence type="ECO:0000313" key="2">
    <source>
        <dbReference type="EMBL" id="PHH60242.1"/>
    </source>
</evidence>
<feature type="domain" description="Opine dehydrogenase" evidence="1">
    <location>
        <begin position="73"/>
        <end position="155"/>
    </location>
</feature>
<dbReference type="SUPFAM" id="SSF48179">
    <property type="entry name" value="6-phosphogluconate dehydrogenase C-terminal domain-like"/>
    <property type="match status" value="1"/>
</dbReference>
<evidence type="ECO:0000313" key="3">
    <source>
        <dbReference type="Proteomes" id="UP000226192"/>
    </source>
</evidence>
<dbReference type="Proteomes" id="UP000226192">
    <property type="component" value="Unassembled WGS sequence"/>
</dbReference>
<dbReference type="OrthoDB" id="4394513at2759"/>
<dbReference type="InterPro" id="IPR003421">
    <property type="entry name" value="Opine_DH"/>
</dbReference>
<reference evidence="2 3" key="1">
    <citation type="submission" date="2017-06" db="EMBL/GenBank/DDBJ databases">
        <title>Ant-infecting Ophiocordyceps genomes reveal a high diversity of potential behavioral manipulation genes and a possible major role for enterotoxins.</title>
        <authorList>
            <person name="De Bekker C."/>
            <person name="Evans H.C."/>
            <person name="Brachmann A."/>
            <person name="Hughes D.P."/>
        </authorList>
    </citation>
    <scope>NUCLEOTIDE SEQUENCE [LARGE SCALE GENOMIC DNA]</scope>
    <source>
        <strain evidence="2 3">Map64</strain>
    </source>
</reference>
<dbReference type="AlphaFoldDB" id="A0A2C5XZ47"/>
<proteinExistence type="predicted"/>
<name>A0A2C5XZ47_9HYPO</name>
<dbReference type="Gene3D" id="1.10.1040.10">
    <property type="entry name" value="N-(1-d-carboxylethyl)-l-norvaline Dehydrogenase, domain 2"/>
    <property type="match status" value="1"/>
</dbReference>
<accession>A0A2C5XZ47</accession>